<gene>
    <name evidence="8" type="primary">JLP1_3</name>
    <name evidence="8" type="ORF">LHYA1_G000750</name>
</gene>
<organism evidence="8 9">
    <name type="scientific">Lachnellula hyalina</name>
    <dbReference type="NCBI Taxonomy" id="1316788"/>
    <lineage>
        <taxon>Eukaryota</taxon>
        <taxon>Fungi</taxon>
        <taxon>Dikarya</taxon>
        <taxon>Ascomycota</taxon>
        <taxon>Pezizomycotina</taxon>
        <taxon>Leotiomycetes</taxon>
        <taxon>Helotiales</taxon>
        <taxon>Lachnaceae</taxon>
        <taxon>Lachnellula</taxon>
    </lineage>
</organism>
<evidence type="ECO:0000256" key="5">
    <source>
        <dbReference type="ARBA" id="ARBA00023002"/>
    </source>
</evidence>
<dbReference type="Pfam" id="PF02668">
    <property type="entry name" value="TauD"/>
    <property type="match status" value="1"/>
</dbReference>
<evidence type="ECO:0000256" key="2">
    <source>
        <dbReference type="ARBA" id="ARBA00005896"/>
    </source>
</evidence>
<dbReference type="GO" id="GO:0016706">
    <property type="term" value="F:2-oxoglutarate-dependent dioxygenase activity"/>
    <property type="evidence" value="ECO:0007669"/>
    <property type="project" value="TreeGrafter"/>
</dbReference>
<proteinExistence type="inferred from homology"/>
<feature type="domain" description="TauD/TfdA-like" evidence="7">
    <location>
        <begin position="96"/>
        <end position="365"/>
    </location>
</feature>
<keyword evidence="4 8" id="KW-0223">Dioxygenase</keyword>
<keyword evidence="3" id="KW-0479">Metal-binding</keyword>
<keyword evidence="6" id="KW-0408">Iron</keyword>
<evidence type="ECO:0000256" key="6">
    <source>
        <dbReference type="ARBA" id="ARBA00023004"/>
    </source>
</evidence>
<dbReference type="InterPro" id="IPR051323">
    <property type="entry name" value="AtsK-like"/>
</dbReference>
<keyword evidence="9" id="KW-1185">Reference proteome</keyword>
<dbReference type="Proteomes" id="UP000431533">
    <property type="component" value="Unassembled WGS sequence"/>
</dbReference>
<reference evidence="8 9" key="1">
    <citation type="submission" date="2018-05" db="EMBL/GenBank/DDBJ databases">
        <title>Genome sequencing and assembly of the regulated plant pathogen Lachnellula willkommii and related sister species for the development of diagnostic species identification markers.</title>
        <authorList>
            <person name="Giroux E."/>
            <person name="Bilodeau G."/>
        </authorList>
    </citation>
    <scope>NUCLEOTIDE SEQUENCE [LARGE SCALE GENOMIC DNA]</scope>
    <source>
        <strain evidence="8 9">CBS 185.66</strain>
    </source>
</reference>
<dbReference type="EMBL" id="QGMH01000009">
    <property type="protein sequence ID" value="TVY30247.1"/>
    <property type="molecule type" value="Genomic_DNA"/>
</dbReference>
<protein>
    <submittedName>
        <fullName evidence="8">Alpha-ketoglutarate-dependent sulfonate dioxygenase</fullName>
    </submittedName>
</protein>
<comment type="caution">
    <text evidence="8">The sequence shown here is derived from an EMBL/GenBank/DDBJ whole genome shotgun (WGS) entry which is preliminary data.</text>
</comment>
<dbReference type="OrthoDB" id="10257314at2759"/>
<dbReference type="InterPro" id="IPR003819">
    <property type="entry name" value="TauD/TfdA-like"/>
</dbReference>
<sequence>MAPSATETTTLPVRAVETPQVKLTSNTGPYKELAPIGYEKKAEEEGTDEYQAAKYKNYLPNWGNEKYPPLEKFEHRDHGLDADTTYPELLAQGVTINDLTPTIGTEVTGVQLSKLSNAGKDQLARFVAERKVVAFRDQDFADLPIGEALDYGRYFGRLHIHPTSGAPEGFPEVHLVHRGAGDKTADSFFQTRTSSVAWHSDVSYEQQPPGTTFLYILDVPETGGDTLFANQVEAYNRLSPGFQERLHGLKATHSGIEQVNASRGKGGAVRREPVVSEHPIIRTHPVTGEKALYVNPQFTRSIVGYKQEESDALLKFLYDHIAYGADFQARVKWAEKTVVVWDNRVTLHSALVDWKSGQRRHLARIAPQAEPPTETPFKA</sequence>
<evidence type="ECO:0000259" key="7">
    <source>
        <dbReference type="Pfam" id="PF02668"/>
    </source>
</evidence>
<dbReference type="FunFam" id="3.60.130.10:FF:000003">
    <property type="entry name" value="Alpha-ketoglutarate-dependent taurine dioxygenase"/>
    <property type="match status" value="1"/>
</dbReference>
<comment type="cofactor">
    <cofactor evidence="1">
        <name>Fe(2+)</name>
        <dbReference type="ChEBI" id="CHEBI:29033"/>
    </cofactor>
</comment>
<name>A0A8H8R9Q2_9HELO</name>
<dbReference type="GO" id="GO:0046872">
    <property type="term" value="F:metal ion binding"/>
    <property type="evidence" value="ECO:0007669"/>
    <property type="project" value="UniProtKB-KW"/>
</dbReference>
<evidence type="ECO:0000256" key="4">
    <source>
        <dbReference type="ARBA" id="ARBA00022964"/>
    </source>
</evidence>
<dbReference type="PANTHER" id="PTHR30468">
    <property type="entry name" value="ALPHA-KETOGLUTARATE-DEPENDENT SULFONATE DIOXYGENASE"/>
    <property type="match status" value="1"/>
</dbReference>
<dbReference type="RefSeq" id="XP_031009033.1">
    <property type="nucleotide sequence ID" value="XM_031145739.1"/>
</dbReference>
<dbReference type="GeneID" id="41980948"/>
<dbReference type="AlphaFoldDB" id="A0A8H8R9Q2"/>
<evidence type="ECO:0000313" key="9">
    <source>
        <dbReference type="Proteomes" id="UP000431533"/>
    </source>
</evidence>
<dbReference type="PANTHER" id="PTHR30468:SF1">
    <property type="entry name" value="ALPHA-KETOGLUTARATE-DEPENDENT SULFONATE DIOXYGENASE"/>
    <property type="match status" value="1"/>
</dbReference>
<evidence type="ECO:0000256" key="1">
    <source>
        <dbReference type="ARBA" id="ARBA00001954"/>
    </source>
</evidence>
<dbReference type="SUPFAM" id="SSF51197">
    <property type="entry name" value="Clavaminate synthase-like"/>
    <property type="match status" value="1"/>
</dbReference>
<evidence type="ECO:0000256" key="3">
    <source>
        <dbReference type="ARBA" id="ARBA00022723"/>
    </source>
</evidence>
<comment type="similarity">
    <text evidence="2">Belongs to the TfdA dioxygenase family.</text>
</comment>
<keyword evidence="5" id="KW-0560">Oxidoreductase</keyword>
<dbReference type="Gene3D" id="3.60.130.10">
    <property type="entry name" value="Clavaminate synthase-like"/>
    <property type="match status" value="1"/>
</dbReference>
<accession>A0A8H8R9Q2</accession>
<evidence type="ECO:0000313" key="8">
    <source>
        <dbReference type="EMBL" id="TVY30247.1"/>
    </source>
</evidence>
<dbReference type="GO" id="GO:0005737">
    <property type="term" value="C:cytoplasm"/>
    <property type="evidence" value="ECO:0007669"/>
    <property type="project" value="TreeGrafter"/>
</dbReference>
<dbReference type="InterPro" id="IPR042098">
    <property type="entry name" value="TauD-like_sf"/>
</dbReference>